<reference evidence="4 5" key="1">
    <citation type="journal article" date="2011" name="Stand. Genomic Sci.">
        <title>Complete genome sequence of Nitratifractor salsuginis type strain (E9I37-1).</title>
        <authorList>
            <person name="Anderson I."/>
            <person name="Sikorski J."/>
            <person name="Zeytun A."/>
            <person name="Nolan M."/>
            <person name="Lapidus A."/>
            <person name="Lucas S."/>
            <person name="Hammon N."/>
            <person name="Deshpande S."/>
            <person name="Cheng J.F."/>
            <person name="Tapia R."/>
            <person name="Han C."/>
            <person name="Goodwin L."/>
            <person name="Pitluck S."/>
            <person name="Liolios K."/>
            <person name="Pagani I."/>
            <person name="Ivanova N."/>
            <person name="Huntemann M."/>
            <person name="Mavromatis K."/>
            <person name="Ovchinikova G."/>
            <person name="Pati A."/>
            <person name="Chen A."/>
            <person name="Palaniappan K."/>
            <person name="Land M."/>
            <person name="Hauser L."/>
            <person name="Brambilla E.M."/>
            <person name="Ngatchou-Djao O.D."/>
            <person name="Rohde M."/>
            <person name="Tindall B.J."/>
            <person name="Goker M."/>
            <person name="Detter J.C."/>
            <person name="Woyke T."/>
            <person name="Bristow J."/>
            <person name="Eisen J.A."/>
            <person name="Markowitz V."/>
            <person name="Hugenholtz P."/>
            <person name="Klenk H.P."/>
            <person name="Kyrpides N.C."/>
        </authorList>
    </citation>
    <scope>NUCLEOTIDE SEQUENCE [LARGE SCALE GENOMIC DNA]</scope>
    <source>
        <strain evidence="5">DSM 16511 / JCM 12458 / E9I37-1</strain>
    </source>
</reference>
<dbReference type="CDD" id="cd06464">
    <property type="entry name" value="ACD_sHsps-like"/>
    <property type="match status" value="1"/>
</dbReference>
<comment type="similarity">
    <text evidence="1 2">Belongs to the small heat shock protein (HSP20) family.</text>
</comment>
<dbReference type="InterPro" id="IPR031107">
    <property type="entry name" value="Small_HSP"/>
</dbReference>
<reference evidence="5" key="2">
    <citation type="submission" date="2011-01" db="EMBL/GenBank/DDBJ databases">
        <title>The complete genome of Nitratifractor salsuginis DSM 16511.</title>
        <authorList>
            <consortium name="US DOE Joint Genome Institute (JGI-PGF)"/>
            <person name="Lucas S."/>
            <person name="Copeland A."/>
            <person name="Lapidus A."/>
            <person name="Bruce D."/>
            <person name="Goodwin L."/>
            <person name="Pitluck S."/>
            <person name="Kyrpides N."/>
            <person name="Mavromatis K."/>
            <person name="Ivanova N."/>
            <person name="Mikhailova N."/>
            <person name="Zeytun A."/>
            <person name="Detter J.C."/>
            <person name="Tapia R."/>
            <person name="Han C."/>
            <person name="Land M."/>
            <person name="Hauser L."/>
            <person name="Markowitz V."/>
            <person name="Cheng J.-F."/>
            <person name="Hugenholtz P."/>
            <person name="Woyke T."/>
            <person name="Wu D."/>
            <person name="Tindall B."/>
            <person name="Schuetze A."/>
            <person name="Brambilla E."/>
            <person name="Klenk H.-P."/>
            <person name="Eisen J.A."/>
        </authorList>
    </citation>
    <scope>NUCLEOTIDE SEQUENCE [LARGE SCALE GENOMIC DNA]</scope>
    <source>
        <strain evidence="5">DSM 16511 / JCM 12458 / E9I37-1</strain>
    </source>
</reference>
<dbReference type="KEGG" id="nsa:Nitsa_2021"/>
<dbReference type="eggNOG" id="COG0071">
    <property type="taxonomic scope" value="Bacteria"/>
</dbReference>
<evidence type="ECO:0000313" key="4">
    <source>
        <dbReference type="EMBL" id="ADV47263.1"/>
    </source>
</evidence>
<evidence type="ECO:0000256" key="2">
    <source>
        <dbReference type="RuleBase" id="RU003616"/>
    </source>
</evidence>
<protein>
    <submittedName>
        <fullName evidence="4">Heat shock protein Hsp20</fullName>
    </submittedName>
</protein>
<dbReference type="STRING" id="749222.Nitsa_2021"/>
<dbReference type="Gene3D" id="2.60.40.790">
    <property type="match status" value="1"/>
</dbReference>
<evidence type="ECO:0000256" key="1">
    <source>
        <dbReference type="PROSITE-ProRule" id="PRU00285"/>
    </source>
</evidence>
<dbReference type="Proteomes" id="UP000008633">
    <property type="component" value="Chromosome"/>
</dbReference>
<dbReference type="HOGENOM" id="CLU_046737_9_0_7"/>
<dbReference type="InterPro" id="IPR008978">
    <property type="entry name" value="HSP20-like_chaperone"/>
</dbReference>
<sequence length="147" mass="16998">MNLTQFDPIREFQNMQKTFEYMNQLFNAVEKNPEAPAVDFIPAVNTREADDAYYIEVDLPGVKKEDVSISVDDNVLTISGERKLKEERNDEEFYRVESVYGKFERSFTLPEDVDADKIEAEFKDGVLTVRIPKAQVVEKAPKKIEIK</sequence>
<keyword evidence="4" id="KW-0346">Stress response</keyword>
<dbReference type="InterPro" id="IPR002068">
    <property type="entry name" value="A-crystallin/Hsp20_dom"/>
</dbReference>
<feature type="domain" description="SHSP" evidence="3">
    <location>
        <begin position="35"/>
        <end position="147"/>
    </location>
</feature>
<dbReference type="PANTHER" id="PTHR11527">
    <property type="entry name" value="HEAT-SHOCK PROTEIN 20 FAMILY MEMBER"/>
    <property type="match status" value="1"/>
</dbReference>
<dbReference type="Pfam" id="PF00011">
    <property type="entry name" value="HSP20"/>
    <property type="match status" value="1"/>
</dbReference>
<organism evidence="4 5">
    <name type="scientific">Nitratifractor salsuginis (strain DSM 16511 / JCM 12458 / E9I37-1)</name>
    <dbReference type="NCBI Taxonomy" id="749222"/>
    <lineage>
        <taxon>Bacteria</taxon>
        <taxon>Pseudomonadati</taxon>
        <taxon>Campylobacterota</taxon>
        <taxon>Epsilonproteobacteria</taxon>
        <taxon>Campylobacterales</taxon>
        <taxon>Sulfurovaceae</taxon>
        <taxon>Nitratifractor</taxon>
    </lineage>
</organism>
<accession>E6X2Y0</accession>
<dbReference type="SUPFAM" id="SSF49764">
    <property type="entry name" value="HSP20-like chaperones"/>
    <property type="match status" value="1"/>
</dbReference>
<proteinExistence type="inferred from homology"/>
<gene>
    <name evidence="4" type="ordered locus">Nitsa_2021</name>
</gene>
<dbReference type="EMBL" id="CP002452">
    <property type="protein sequence ID" value="ADV47263.1"/>
    <property type="molecule type" value="Genomic_DNA"/>
</dbReference>
<dbReference type="RefSeq" id="WP_013554948.1">
    <property type="nucleotide sequence ID" value="NC_014935.1"/>
</dbReference>
<keyword evidence="5" id="KW-1185">Reference proteome</keyword>
<dbReference type="AlphaFoldDB" id="E6X2Y0"/>
<evidence type="ECO:0000259" key="3">
    <source>
        <dbReference type="PROSITE" id="PS01031"/>
    </source>
</evidence>
<dbReference type="PROSITE" id="PS01031">
    <property type="entry name" value="SHSP"/>
    <property type="match status" value="1"/>
</dbReference>
<name>E6X2Y0_NITSE</name>
<evidence type="ECO:0000313" key="5">
    <source>
        <dbReference type="Proteomes" id="UP000008633"/>
    </source>
</evidence>
<dbReference type="OrthoDB" id="9811615at2"/>